<dbReference type="GeneID" id="36628486"/>
<name>A0A2T3ZX45_TRIHA</name>
<feature type="signal peptide" evidence="1">
    <location>
        <begin position="1"/>
        <end position="24"/>
    </location>
</feature>
<proteinExistence type="predicted"/>
<evidence type="ECO:0000256" key="1">
    <source>
        <dbReference type="SAM" id="SignalP"/>
    </source>
</evidence>
<gene>
    <name evidence="2" type="ORF">M431DRAFT_512840</name>
</gene>
<evidence type="ECO:0000313" key="3">
    <source>
        <dbReference type="Proteomes" id="UP000241690"/>
    </source>
</evidence>
<keyword evidence="3" id="KW-1185">Reference proteome</keyword>
<dbReference type="RefSeq" id="XP_024769057.1">
    <property type="nucleotide sequence ID" value="XM_024919917.1"/>
</dbReference>
<dbReference type="Proteomes" id="UP000241690">
    <property type="component" value="Unassembled WGS sequence"/>
</dbReference>
<dbReference type="EMBL" id="KZ679692">
    <property type="protein sequence ID" value="PTB49380.1"/>
    <property type="molecule type" value="Genomic_DNA"/>
</dbReference>
<evidence type="ECO:0008006" key="4">
    <source>
        <dbReference type="Google" id="ProtNLM"/>
    </source>
</evidence>
<reference evidence="2 3" key="1">
    <citation type="submission" date="2016-07" db="EMBL/GenBank/DDBJ databases">
        <title>Multiple horizontal gene transfer events from other fungi enriched the ability of initially mycotrophic Trichoderma (Ascomycota) to feed on dead plant biomass.</title>
        <authorList>
            <consortium name="DOE Joint Genome Institute"/>
            <person name="Aerts A."/>
            <person name="Atanasova L."/>
            <person name="Chenthamara K."/>
            <person name="Zhang J."/>
            <person name="Grujic M."/>
            <person name="Henrissat B."/>
            <person name="Kuo A."/>
            <person name="Salamov A."/>
            <person name="Lipzen A."/>
            <person name="Labutti K."/>
            <person name="Barry K."/>
            <person name="Miao Y."/>
            <person name="Rahimi M.J."/>
            <person name="Shen Q."/>
            <person name="Grigoriev I.V."/>
            <person name="Kubicek C.P."/>
            <person name="Druzhinina I.S."/>
        </authorList>
    </citation>
    <scope>NUCLEOTIDE SEQUENCE [LARGE SCALE GENOMIC DNA]</scope>
    <source>
        <strain evidence="2 3">CBS 226.95</strain>
    </source>
</reference>
<organism evidence="2 3">
    <name type="scientific">Trichoderma harzianum CBS 226.95</name>
    <dbReference type="NCBI Taxonomy" id="983964"/>
    <lineage>
        <taxon>Eukaryota</taxon>
        <taxon>Fungi</taxon>
        <taxon>Dikarya</taxon>
        <taxon>Ascomycota</taxon>
        <taxon>Pezizomycotina</taxon>
        <taxon>Sordariomycetes</taxon>
        <taxon>Hypocreomycetidae</taxon>
        <taxon>Hypocreales</taxon>
        <taxon>Hypocreaceae</taxon>
        <taxon>Trichoderma</taxon>
    </lineage>
</organism>
<sequence>MSSDAQSHLHAFLLIQLLYYLVSGLSFNSTPARLHPSQLLCSALLLTFSRQTIPIRHHATDQGNNQHMA</sequence>
<dbReference type="AlphaFoldDB" id="A0A2T3ZX45"/>
<protein>
    <recommendedName>
        <fullName evidence="4">Secreted protein</fullName>
    </recommendedName>
</protein>
<keyword evidence="1" id="KW-0732">Signal</keyword>
<evidence type="ECO:0000313" key="2">
    <source>
        <dbReference type="EMBL" id="PTB49380.1"/>
    </source>
</evidence>
<feature type="chain" id="PRO_5015481113" description="Secreted protein" evidence="1">
    <location>
        <begin position="25"/>
        <end position="69"/>
    </location>
</feature>
<accession>A0A2T3ZX45</accession>